<organism evidence="2 3">
    <name type="scientific">Staphylococcus arlettae</name>
    <dbReference type="NCBI Taxonomy" id="29378"/>
    <lineage>
        <taxon>Bacteria</taxon>
        <taxon>Bacillati</taxon>
        <taxon>Bacillota</taxon>
        <taxon>Bacilli</taxon>
        <taxon>Bacillales</taxon>
        <taxon>Staphylococcaceae</taxon>
        <taxon>Staphylococcus</taxon>
    </lineage>
</organism>
<dbReference type="InterPro" id="IPR000944">
    <property type="entry name" value="Tscrpt_reg_Rrf2"/>
</dbReference>
<dbReference type="RefSeq" id="WP_002509470.1">
    <property type="nucleotide sequence ID" value="NZ_AP019698.1"/>
</dbReference>
<reference evidence="1 4" key="2">
    <citation type="submission" date="2019-07" db="EMBL/GenBank/DDBJ databases">
        <title>Whole genome shotgun sequence of Staphylococcus arlettae NBRC 109765.</title>
        <authorList>
            <person name="Hosoyama A."/>
            <person name="Uohara A."/>
            <person name="Ohji S."/>
            <person name="Ichikawa N."/>
        </authorList>
    </citation>
    <scope>NUCLEOTIDE SEQUENCE [LARGE SCALE GENOMIC DNA]</scope>
    <source>
        <strain evidence="1 4">NBRC 109765</strain>
    </source>
</reference>
<keyword evidence="4" id="KW-1185">Reference proteome</keyword>
<evidence type="ECO:0000313" key="3">
    <source>
        <dbReference type="Proteomes" id="UP000254956"/>
    </source>
</evidence>
<gene>
    <name evidence="2" type="ORF">NCTC12413_02381</name>
    <name evidence="1" type="ORF">SAR03_09150</name>
</gene>
<dbReference type="Proteomes" id="UP000254956">
    <property type="component" value="Unassembled WGS sequence"/>
</dbReference>
<dbReference type="Proteomes" id="UP000321598">
    <property type="component" value="Unassembled WGS sequence"/>
</dbReference>
<evidence type="ECO:0000313" key="1">
    <source>
        <dbReference type="EMBL" id="GEP99877.1"/>
    </source>
</evidence>
<dbReference type="OrthoDB" id="3242805at2"/>
<accession>A0A380CRL9</accession>
<dbReference type="PANTHER" id="PTHR33221:SF15">
    <property type="entry name" value="HTH-TYPE TRANSCRIPTIONAL REGULATOR YWGB-RELATED"/>
    <property type="match status" value="1"/>
</dbReference>
<proteinExistence type="predicted"/>
<protein>
    <submittedName>
        <fullName evidence="1 2">Transcriptional regulator</fullName>
    </submittedName>
</protein>
<dbReference type="InterPro" id="IPR036388">
    <property type="entry name" value="WH-like_DNA-bd_sf"/>
</dbReference>
<dbReference type="PANTHER" id="PTHR33221">
    <property type="entry name" value="WINGED HELIX-TURN-HELIX TRANSCRIPTIONAL REGULATOR, RRF2 FAMILY"/>
    <property type="match status" value="1"/>
</dbReference>
<dbReference type="Pfam" id="PF02082">
    <property type="entry name" value="Rrf2"/>
    <property type="match status" value="1"/>
</dbReference>
<dbReference type="SUPFAM" id="SSF46785">
    <property type="entry name" value="Winged helix' DNA-binding domain"/>
    <property type="match status" value="1"/>
</dbReference>
<dbReference type="EMBL" id="BKAV01000006">
    <property type="protein sequence ID" value="GEP99877.1"/>
    <property type="molecule type" value="Genomic_DNA"/>
</dbReference>
<dbReference type="GO" id="GO:0003700">
    <property type="term" value="F:DNA-binding transcription factor activity"/>
    <property type="evidence" value="ECO:0007669"/>
    <property type="project" value="TreeGrafter"/>
</dbReference>
<name>A0A380CRL9_9STAP</name>
<dbReference type="EMBL" id="UGZE01000001">
    <property type="protein sequence ID" value="SUJ26139.1"/>
    <property type="molecule type" value="Genomic_DNA"/>
</dbReference>
<dbReference type="Gene3D" id="1.10.10.10">
    <property type="entry name" value="Winged helix-like DNA-binding domain superfamily/Winged helix DNA-binding domain"/>
    <property type="match status" value="1"/>
</dbReference>
<dbReference type="GO" id="GO:0005829">
    <property type="term" value="C:cytosol"/>
    <property type="evidence" value="ECO:0007669"/>
    <property type="project" value="TreeGrafter"/>
</dbReference>
<dbReference type="PROSITE" id="PS51197">
    <property type="entry name" value="HTH_RRF2_2"/>
    <property type="match status" value="1"/>
</dbReference>
<dbReference type="STRING" id="1212545.SARL_03611"/>
<evidence type="ECO:0000313" key="2">
    <source>
        <dbReference type="EMBL" id="SUJ26139.1"/>
    </source>
</evidence>
<dbReference type="AlphaFoldDB" id="A0A380CRL9"/>
<reference evidence="2 3" key="1">
    <citation type="submission" date="2018-06" db="EMBL/GenBank/DDBJ databases">
        <authorList>
            <consortium name="Pathogen Informatics"/>
            <person name="Doyle S."/>
        </authorList>
    </citation>
    <scope>NUCLEOTIDE SEQUENCE [LARGE SCALE GENOMIC DNA]</scope>
    <source>
        <strain evidence="2 3">NCTC12413</strain>
    </source>
</reference>
<sequence length="140" mass="15854">MNLSFNIAIHVLTFLTKHSNERFSSDALAEKVCVNAVQLRNVARILKQHDYLDVHRGQAGGYQATKKTASANLGDLYLLFTEGRDKGRIFTGDHDSSCEVSSQISTTMAKHFQQEAIRVQAYYENFTIKDILEDILKEDK</sequence>
<dbReference type="NCBIfam" id="NF041852">
    <property type="entry name" value="trans_reg_HypR"/>
    <property type="match status" value="1"/>
</dbReference>
<evidence type="ECO:0000313" key="4">
    <source>
        <dbReference type="Proteomes" id="UP000321598"/>
    </source>
</evidence>
<dbReference type="InterPro" id="IPR036390">
    <property type="entry name" value="WH_DNA-bd_sf"/>
</dbReference>